<feature type="compositionally biased region" description="Basic and acidic residues" evidence="1">
    <location>
        <begin position="89"/>
        <end position="108"/>
    </location>
</feature>
<proteinExistence type="predicted"/>
<dbReference type="Pfam" id="PF13400">
    <property type="entry name" value="Tad"/>
    <property type="match status" value="1"/>
</dbReference>
<organism evidence="4 5">
    <name type="scientific">Streptomyces tagetis</name>
    <dbReference type="NCBI Taxonomy" id="2820809"/>
    <lineage>
        <taxon>Bacteria</taxon>
        <taxon>Bacillati</taxon>
        <taxon>Actinomycetota</taxon>
        <taxon>Actinomycetes</taxon>
        <taxon>Kitasatosporales</taxon>
        <taxon>Streptomycetaceae</taxon>
        <taxon>Streptomyces</taxon>
    </lineage>
</organism>
<keyword evidence="2" id="KW-0812">Transmembrane</keyword>
<dbReference type="Proteomes" id="UP000677875">
    <property type="component" value="Unassembled WGS sequence"/>
</dbReference>
<protein>
    <recommendedName>
        <fullName evidence="3">Putative Flp pilus-assembly TadG-like N-terminal domain-containing protein</fullName>
    </recommendedName>
</protein>
<evidence type="ECO:0000256" key="2">
    <source>
        <dbReference type="SAM" id="Phobius"/>
    </source>
</evidence>
<feature type="transmembrane region" description="Helical" evidence="2">
    <location>
        <begin position="125"/>
        <end position="146"/>
    </location>
</feature>
<feature type="region of interest" description="Disordered" evidence="1">
    <location>
        <begin position="26"/>
        <end position="111"/>
    </location>
</feature>
<evidence type="ECO:0000313" key="4">
    <source>
        <dbReference type="EMBL" id="MBQ0828433.1"/>
    </source>
</evidence>
<comment type="caution">
    <text evidence="4">The sequence shown here is derived from an EMBL/GenBank/DDBJ whole genome shotgun (WGS) entry which is preliminary data.</text>
</comment>
<keyword evidence="2" id="KW-1133">Transmembrane helix</keyword>
<evidence type="ECO:0000256" key="1">
    <source>
        <dbReference type="SAM" id="MobiDB-lite"/>
    </source>
</evidence>
<dbReference type="InterPro" id="IPR028087">
    <property type="entry name" value="Tad_N"/>
</dbReference>
<keyword evidence="2" id="KW-0472">Membrane</keyword>
<feature type="compositionally biased region" description="Basic residues" evidence="1">
    <location>
        <begin position="77"/>
        <end position="88"/>
    </location>
</feature>
<reference evidence="4" key="1">
    <citation type="submission" date="2021-04" db="EMBL/GenBank/DDBJ databases">
        <title>Genome seq and assembly of Streptomyces sp. RG38.</title>
        <authorList>
            <person name="Chhetri G."/>
        </authorList>
    </citation>
    <scope>NUCLEOTIDE SEQUENCE</scope>
    <source>
        <strain evidence="4">RG38</strain>
    </source>
</reference>
<gene>
    <name evidence="4" type="ORF">J5Y05_18310</name>
</gene>
<keyword evidence="5" id="KW-1185">Reference proteome</keyword>
<feature type="domain" description="Putative Flp pilus-assembly TadG-like N-terminal" evidence="3">
    <location>
        <begin position="130"/>
        <end position="170"/>
    </location>
</feature>
<dbReference type="EMBL" id="JAGPNL010000005">
    <property type="protein sequence ID" value="MBQ0828433.1"/>
    <property type="molecule type" value="Genomic_DNA"/>
</dbReference>
<evidence type="ECO:0000313" key="5">
    <source>
        <dbReference type="Proteomes" id="UP000677875"/>
    </source>
</evidence>
<evidence type="ECO:0000259" key="3">
    <source>
        <dbReference type="Pfam" id="PF13400"/>
    </source>
</evidence>
<sequence>MTDGTRNDTHEPGFWARIWAHGPSADRHVPPYRPATDSGTGHPGGEPHDQLAPHHRRPPAPPHGPRRPGPDGGGIPGHHRRGRRHRPGHHGDGHRAVDLRCDHGEDRRSHGRLTRVRRLGDAGQAFPIYITVVGGLLFLAFAYLAVGQAAANRNGAQTAADAAALAAAQDRRDQLAGRWLEDILDPSNWRAVFKGDVDVSEPSCRKAEELAARNDAHVLTCTPKGLLGFTVEVETDRTVGESIVPGTEDMRSRESATAVIESRCDFELPAEDAEDDVLPQLTCDGDRWTLDPEDLTDLPGPEDLFDVHLAE</sequence>
<dbReference type="AlphaFoldDB" id="A0A941B8E7"/>
<name>A0A941B8E7_9ACTN</name>
<accession>A0A941B8E7</accession>